<keyword evidence="2" id="KW-1133">Transmembrane helix</keyword>
<name>A0ABZ1IZN7_9ACTN</name>
<evidence type="ECO:0000256" key="1">
    <source>
        <dbReference type="SAM" id="MobiDB-lite"/>
    </source>
</evidence>
<dbReference type="EMBL" id="CP108125">
    <property type="protein sequence ID" value="WTO84150.1"/>
    <property type="molecule type" value="Genomic_DNA"/>
</dbReference>
<dbReference type="Proteomes" id="UP001622690">
    <property type="component" value="Chromosome"/>
</dbReference>
<keyword evidence="4" id="KW-1185">Reference proteome</keyword>
<keyword evidence="2" id="KW-0812">Transmembrane</keyword>
<feature type="compositionally biased region" description="Basic and acidic residues" evidence="1">
    <location>
        <begin position="80"/>
        <end position="116"/>
    </location>
</feature>
<evidence type="ECO:0000313" key="3">
    <source>
        <dbReference type="EMBL" id="WTO84150.1"/>
    </source>
</evidence>
<feature type="compositionally biased region" description="Basic and acidic residues" evidence="1">
    <location>
        <begin position="143"/>
        <end position="156"/>
    </location>
</feature>
<evidence type="ECO:0000313" key="4">
    <source>
        <dbReference type="Proteomes" id="UP001622690"/>
    </source>
</evidence>
<accession>A0ABZ1IZN7</accession>
<keyword evidence="2" id="KW-0472">Membrane</keyword>
<feature type="region of interest" description="Disordered" evidence="1">
    <location>
        <begin position="18"/>
        <end position="208"/>
    </location>
</feature>
<proteinExistence type="predicted"/>
<feature type="compositionally biased region" description="Gly residues" evidence="1">
    <location>
        <begin position="19"/>
        <end position="31"/>
    </location>
</feature>
<evidence type="ECO:0000256" key="2">
    <source>
        <dbReference type="SAM" id="Phobius"/>
    </source>
</evidence>
<protein>
    <submittedName>
        <fullName evidence="3">Uncharacterized protein</fullName>
    </submittedName>
</protein>
<sequence>MRTTGLLGVLVVGLVTGAAGSGPAYGAGQGLTAGLRSATADPSDGRSEGPHRPGTGLSRPSAEGAEGRDPTGAPSTTPARRGDRHEHRGPGGREEAREARDEGEVRETWHSGRREPSPSASAHGPGGRTKPSGEPSRAGSRAGEGRERPGRPKAPPEESEATVRPAGDRDATAPAEEDTAPVDQDPAADATAQPSGTAADDAGGAGTGQRAQPVLQVLPLGTGLVLIGLGLGLAFVGLRLRRG</sequence>
<feature type="transmembrane region" description="Helical" evidence="2">
    <location>
        <begin position="217"/>
        <end position="238"/>
    </location>
</feature>
<organism evidence="3 4">
    <name type="scientific">Streptomyces nigra</name>
    <dbReference type="NCBI Taxonomy" id="1827580"/>
    <lineage>
        <taxon>Bacteria</taxon>
        <taxon>Bacillati</taxon>
        <taxon>Actinomycetota</taxon>
        <taxon>Actinomycetes</taxon>
        <taxon>Kitasatosporales</taxon>
        <taxon>Streptomycetaceae</taxon>
        <taxon>Streptomyces</taxon>
    </lineage>
</organism>
<feature type="compositionally biased region" description="Low complexity" evidence="1">
    <location>
        <begin position="181"/>
        <end position="202"/>
    </location>
</feature>
<reference evidence="3 4" key="1">
    <citation type="submission" date="2022-10" db="EMBL/GenBank/DDBJ databases">
        <title>The complete genomes of actinobacterial strains from the NBC collection.</title>
        <authorList>
            <person name="Joergensen T.S."/>
            <person name="Alvarez Arevalo M."/>
            <person name="Sterndorff E.B."/>
            <person name="Faurdal D."/>
            <person name="Vuksanovic O."/>
            <person name="Mourched A.-S."/>
            <person name="Charusanti P."/>
            <person name="Shaw S."/>
            <person name="Blin K."/>
            <person name="Weber T."/>
        </authorList>
    </citation>
    <scope>NUCLEOTIDE SEQUENCE [LARGE SCALE GENOMIC DNA]</scope>
    <source>
        <strain evidence="3 4">NBC_00206</strain>
    </source>
</reference>
<dbReference type="RefSeq" id="WP_381806915.1">
    <property type="nucleotide sequence ID" value="NZ_CP108125.1"/>
</dbReference>
<gene>
    <name evidence="3" type="ORF">OHU27_17710</name>
</gene>